<dbReference type="InterPro" id="IPR003615">
    <property type="entry name" value="HNH_nuc"/>
</dbReference>
<feature type="region of interest" description="Disordered" evidence="1">
    <location>
        <begin position="1"/>
        <end position="33"/>
    </location>
</feature>
<protein>
    <recommendedName>
        <fullName evidence="2">HNH nuclease domain-containing protein</fullName>
    </recommendedName>
</protein>
<gene>
    <name evidence="3" type="ORF">H103_05869</name>
</gene>
<dbReference type="Pfam" id="PF13391">
    <property type="entry name" value="HNH_2"/>
    <property type="match status" value="1"/>
</dbReference>
<dbReference type="EMBL" id="KK207877">
    <property type="protein sequence ID" value="EZF50781.1"/>
    <property type="molecule type" value="Genomic_DNA"/>
</dbReference>
<evidence type="ECO:0000259" key="2">
    <source>
        <dbReference type="Pfam" id="PF13391"/>
    </source>
</evidence>
<proteinExistence type="predicted"/>
<reference evidence="3" key="1">
    <citation type="submission" date="2014-02" db="EMBL/GenBank/DDBJ databases">
        <title>The Genome Sequence of Trichophyton rubrum (morphotype fischeri) CBS 288.86.</title>
        <authorList>
            <consortium name="The Broad Institute Genomics Platform"/>
            <person name="Cuomo C.A."/>
            <person name="White T.C."/>
            <person name="Graser Y."/>
            <person name="Martinez-Rossi N."/>
            <person name="Heitman J."/>
            <person name="Young S.K."/>
            <person name="Zeng Q."/>
            <person name="Gargeya S."/>
            <person name="Abouelleil A."/>
            <person name="Alvarado L."/>
            <person name="Chapman S.B."/>
            <person name="Gainer-Dewar J."/>
            <person name="Goldberg J."/>
            <person name="Griggs A."/>
            <person name="Gujja S."/>
            <person name="Hansen M."/>
            <person name="Howarth C."/>
            <person name="Imamovic A."/>
            <person name="Larimer J."/>
            <person name="Martinez D."/>
            <person name="Murphy C."/>
            <person name="Pearson M.D."/>
            <person name="Persinoti G."/>
            <person name="Poon T."/>
            <person name="Priest M."/>
            <person name="Roberts A.D."/>
            <person name="Saif S."/>
            <person name="Shea T.D."/>
            <person name="Sykes S.N."/>
            <person name="Wortman J."/>
            <person name="Nusbaum C."/>
            <person name="Birren B."/>
        </authorList>
    </citation>
    <scope>NUCLEOTIDE SEQUENCE [LARGE SCALE GENOMIC DNA]</scope>
    <source>
        <strain evidence="3">CBS 288.86</strain>
    </source>
</reference>
<name>A0A022VXL4_TRIRU</name>
<evidence type="ECO:0000256" key="1">
    <source>
        <dbReference type="SAM" id="MobiDB-lite"/>
    </source>
</evidence>
<dbReference type="Proteomes" id="UP000023758">
    <property type="component" value="Unassembled WGS sequence"/>
</dbReference>
<accession>A0A022VXL4</accession>
<evidence type="ECO:0000313" key="3">
    <source>
        <dbReference type="EMBL" id="EZF50781.1"/>
    </source>
</evidence>
<sequence>MASQHRRQSSYEDVFDLPGQSQMPAQPHQHHQTSFENGIDFSAEEPLTVDQRSHAHRRFEKAIEYFGNHVSSSAKFKPHLLIRYTYEFARSELSKDMILRFFFASIKIDIDSTEDIELNDSLLHELKDFADLLLNHFFAPCKLCPIKLNPLVPAADAVFAVRSTGTITPQPSPASLSALQRVQGQHEFIGTPDRIAGLRSLCLLRDHHKCVVSQSFDLKEAISRLSNDPDARDDEGMQLRGQSLYALEVAHIIPHSLMQSDTSSGLSEAKKTVIQILNMFDYNVSHIINGTDIDRPLNAMSLNSTAHLLFKSFDIFLEPVDGQEHTYYVKSLKPAVSMAFGLPVTRKLFLSDDRSIEPPSPRLLALHRAFAHILFLSGAGEYINKILDDFDKTGVRADGTTELGRMVSWRMSGGLGGITV</sequence>
<organism evidence="3">
    <name type="scientific">Trichophyton rubrum CBS 288.86</name>
    <dbReference type="NCBI Taxonomy" id="1215330"/>
    <lineage>
        <taxon>Eukaryota</taxon>
        <taxon>Fungi</taxon>
        <taxon>Dikarya</taxon>
        <taxon>Ascomycota</taxon>
        <taxon>Pezizomycotina</taxon>
        <taxon>Eurotiomycetes</taxon>
        <taxon>Eurotiomycetidae</taxon>
        <taxon>Onygenales</taxon>
        <taxon>Arthrodermataceae</taxon>
        <taxon>Trichophyton</taxon>
    </lineage>
</organism>
<dbReference type="AlphaFoldDB" id="A0A022VXL4"/>
<dbReference type="OrthoDB" id="2104739at2759"/>
<feature type="domain" description="HNH nuclease" evidence="2">
    <location>
        <begin position="237"/>
        <end position="317"/>
    </location>
</feature>